<evidence type="ECO:0000256" key="3">
    <source>
        <dbReference type="ARBA" id="ARBA00022692"/>
    </source>
</evidence>
<feature type="domain" description="Major facilitator superfamily (MFS) profile" evidence="7">
    <location>
        <begin position="27"/>
        <end position="434"/>
    </location>
</feature>
<dbReference type="CDD" id="cd17319">
    <property type="entry name" value="MFS_ExuT_GudP_like"/>
    <property type="match status" value="1"/>
</dbReference>
<proteinExistence type="predicted"/>
<evidence type="ECO:0000256" key="1">
    <source>
        <dbReference type="ARBA" id="ARBA00004141"/>
    </source>
</evidence>
<dbReference type="InterPro" id="IPR020846">
    <property type="entry name" value="MFS_dom"/>
</dbReference>
<name>A0ABM8NMT4_9BURK</name>
<sequence>MSDITAFQCASSSTDLERTYLKVTRKVVPLLFFCYLLAYLDRINIGYAQLQMRFDLHFSDAVYGLGASMFFVGYVLFEVPSNVLLKKVGARKTMLRIMLCWGVVSMGTMFVANPLEFYVARFFLGVFEAGFFPGILFYLTLWFPADRRARIVAFFMAATVAAGLISGPVSGYLLQNMNGIHGLRGWQWMFLLEGLPTIFLGIATYLLLVDQPSAARWLSVEEKDAIARDLAEKSPGVPPETARVREVFRDMSVLRLAALYFAMSCAAYALSFWMPSMIERAGAVGLQRIGLLSLIPYACGVVAMIWYSRHSDRTRERRWHFACAVLLCAVTLSLCNWTQGLLWTSVALISVALAAVISSFPVFWAVATSVLRRESMAVGIAIVTSLGAVSGIICPYAIGLIKTSTGSLNAGLYSCSLLLLVASVVMLRMKTDPGE</sequence>
<comment type="caution">
    <text evidence="8">The sequence shown here is derived from an EMBL/GenBank/DDBJ whole genome shotgun (WGS) entry which is preliminary data.</text>
</comment>
<feature type="transmembrane region" description="Helical" evidence="6">
    <location>
        <begin position="286"/>
        <end position="307"/>
    </location>
</feature>
<feature type="transmembrane region" description="Helical" evidence="6">
    <location>
        <begin position="319"/>
        <end position="339"/>
    </location>
</feature>
<dbReference type="InterPro" id="IPR036259">
    <property type="entry name" value="MFS_trans_sf"/>
</dbReference>
<feature type="transmembrane region" description="Helical" evidence="6">
    <location>
        <begin position="345"/>
        <end position="366"/>
    </location>
</feature>
<dbReference type="Proteomes" id="UP000656319">
    <property type="component" value="Unassembled WGS sequence"/>
</dbReference>
<evidence type="ECO:0000256" key="6">
    <source>
        <dbReference type="SAM" id="Phobius"/>
    </source>
</evidence>
<feature type="transmembrane region" description="Helical" evidence="6">
    <location>
        <begin position="378"/>
        <end position="398"/>
    </location>
</feature>
<dbReference type="Pfam" id="PF07690">
    <property type="entry name" value="MFS_1"/>
    <property type="match status" value="1"/>
</dbReference>
<dbReference type="PANTHER" id="PTHR43791:SF36">
    <property type="entry name" value="TRANSPORTER, PUTATIVE (AFU_ORTHOLOGUE AFUA_6G08340)-RELATED"/>
    <property type="match status" value="1"/>
</dbReference>
<keyword evidence="2" id="KW-0813">Transport</keyword>
<dbReference type="PROSITE" id="PS50850">
    <property type="entry name" value="MFS"/>
    <property type="match status" value="1"/>
</dbReference>
<evidence type="ECO:0000259" key="7">
    <source>
        <dbReference type="PROSITE" id="PS50850"/>
    </source>
</evidence>
<dbReference type="EMBL" id="CAJHCQ010000006">
    <property type="protein sequence ID" value="CAD6533690.1"/>
    <property type="molecule type" value="Genomic_DNA"/>
</dbReference>
<dbReference type="SUPFAM" id="SSF103473">
    <property type="entry name" value="MFS general substrate transporter"/>
    <property type="match status" value="1"/>
</dbReference>
<feature type="transmembrane region" description="Helical" evidence="6">
    <location>
        <begin position="186"/>
        <end position="208"/>
    </location>
</feature>
<keyword evidence="3 6" id="KW-0812">Transmembrane</keyword>
<gene>
    <name evidence="8" type="primary">ttuB_7</name>
    <name evidence="8" type="ORF">LMG27952_02800</name>
</gene>
<dbReference type="Gene3D" id="1.20.1250.20">
    <property type="entry name" value="MFS general substrate transporter like domains"/>
    <property type="match status" value="2"/>
</dbReference>
<reference evidence="8 9" key="1">
    <citation type="submission" date="2020-10" db="EMBL/GenBank/DDBJ databases">
        <authorList>
            <person name="Peeters C."/>
        </authorList>
    </citation>
    <scope>NUCLEOTIDE SEQUENCE [LARGE SCALE GENOMIC DNA]</scope>
    <source>
        <strain evidence="8 9">LMG 27952</strain>
    </source>
</reference>
<organism evidence="8 9">
    <name type="scientific">Paraburkholderia hiiakae</name>
    <dbReference type="NCBI Taxonomy" id="1081782"/>
    <lineage>
        <taxon>Bacteria</taxon>
        <taxon>Pseudomonadati</taxon>
        <taxon>Pseudomonadota</taxon>
        <taxon>Betaproteobacteria</taxon>
        <taxon>Burkholderiales</taxon>
        <taxon>Burkholderiaceae</taxon>
        <taxon>Paraburkholderia</taxon>
    </lineage>
</organism>
<feature type="transmembrane region" description="Helical" evidence="6">
    <location>
        <begin position="253"/>
        <end position="274"/>
    </location>
</feature>
<dbReference type="InterPro" id="IPR011701">
    <property type="entry name" value="MFS"/>
</dbReference>
<evidence type="ECO:0000256" key="2">
    <source>
        <dbReference type="ARBA" id="ARBA00022448"/>
    </source>
</evidence>
<comment type="subcellular location">
    <subcellularLocation>
        <location evidence="1">Membrane</location>
        <topology evidence="1">Multi-pass membrane protein</topology>
    </subcellularLocation>
</comment>
<feature type="transmembrane region" description="Helical" evidence="6">
    <location>
        <begin position="61"/>
        <end position="81"/>
    </location>
</feature>
<feature type="transmembrane region" description="Helical" evidence="6">
    <location>
        <begin position="410"/>
        <end position="429"/>
    </location>
</feature>
<feature type="transmembrane region" description="Helical" evidence="6">
    <location>
        <begin position="93"/>
        <end position="112"/>
    </location>
</feature>
<evidence type="ECO:0000256" key="4">
    <source>
        <dbReference type="ARBA" id="ARBA00022989"/>
    </source>
</evidence>
<protein>
    <submittedName>
        <fullName evidence="8">Tartrate transporter</fullName>
    </submittedName>
</protein>
<accession>A0ABM8NMT4</accession>
<evidence type="ECO:0000313" key="8">
    <source>
        <dbReference type="EMBL" id="CAD6533690.1"/>
    </source>
</evidence>
<evidence type="ECO:0000256" key="5">
    <source>
        <dbReference type="ARBA" id="ARBA00023136"/>
    </source>
</evidence>
<keyword evidence="5 6" id="KW-0472">Membrane</keyword>
<dbReference type="PANTHER" id="PTHR43791">
    <property type="entry name" value="PERMEASE-RELATED"/>
    <property type="match status" value="1"/>
</dbReference>
<feature type="transmembrane region" description="Helical" evidence="6">
    <location>
        <begin position="151"/>
        <end position="174"/>
    </location>
</feature>
<dbReference type="RefSeq" id="WP_201696517.1">
    <property type="nucleotide sequence ID" value="NZ_CAJHCQ010000006.1"/>
</dbReference>
<keyword evidence="4 6" id="KW-1133">Transmembrane helix</keyword>
<evidence type="ECO:0000313" key="9">
    <source>
        <dbReference type="Proteomes" id="UP000656319"/>
    </source>
</evidence>
<feature type="transmembrane region" description="Helical" evidence="6">
    <location>
        <begin position="118"/>
        <end position="139"/>
    </location>
</feature>
<feature type="transmembrane region" description="Helical" evidence="6">
    <location>
        <begin position="27"/>
        <end position="49"/>
    </location>
</feature>
<keyword evidence="9" id="KW-1185">Reference proteome</keyword>